<accession>A0A9N9Q814</accession>
<evidence type="ECO:0000256" key="1">
    <source>
        <dbReference type="SAM" id="MobiDB-lite"/>
    </source>
</evidence>
<keyword evidence="2" id="KW-1133">Transmembrane helix</keyword>
<keyword evidence="2" id="KW-0812">Transmembrane</keyword>
<dbReference type="EMBL" id="CAJVRM010000265">
    <property type="protein sequence ID" value="CAG8978554.1"/>
    <property type="molecule type" value="Genomic_DNA"/>
</dbReference>
<name>A0A9N9Q814_9HELO</name>
<evidence type="ECO:0000313" key="3">
    <source>
        <dbReference type="EMBL" id="CAG8978554.1"/>
    </source>
</evidence>
<keyword evidence="4" id="KW-1185">Reference proteome</keyword>
<comment type="caution">
    <text evidence="3">The sequence shown here is derived from an EMBL/GenBank/DDBJ whole genome shotgun (WGS) entry which is preliminary data.</text>
</comment>
<reference evidence="3" key="1">
    <citation type="submission" date="2021-07" db="EMBL/GenBank/DDBJ databases">
        <authorList>
            <person name="Durling M."/>
        </authorList>
    </citation>
    <scope>NUCLEOTIDE SEQUENCE</scope>
</reference>
<dbReference type="OrthoDB" id="10475110at2759"/>
<protein>
    <submittedName>
        <fullName evidence="3">Uncharacterized protein</fullName>
    </submittedName>
</protein>
<proteinExistence type="predicted"/>
<organism evidence="3 4">
    <name type="scientific">Hymenoscyphus albidus</name>
    <dbReference type="NCBI Taxonomy" id="595503"/>
    <lineage>
        <taxon>Eukaryota</taxon>
        <taxon>Fungi</taxon>
        <taxon>Dikarya</taxon>
        <taxon>Ascomycota</taxon>
        <taxon>Pezizomycotina</taxon>
        <taxon>Leotiomycetes</taxon>
        <taxon>Helotiales</taxon>
        <taxon>Helotiaceae</taxon>
        <taxon>Hymenoscyphus</taxon>
    </lineage>
</organism>
<dbReference type="AlphaFoldDB" id="A0A9N9Q814"/>
<gene>
    <name evidence="3" type="ORF">HYALB_00012428</name>
</gene>
<evidence type="ECO:0000313" key="4">
    <source>
        <dbReference type="Proteomes" id="UP000701801"/>
    </source>
</evidence>
<feature type="transmembrane region" description="Helical" evidence="2">
    <location>
        <begin position="48"/>
        <end position="67"/>
    </location>
</feature>
<keyword evidence="2" id="KW-0472">Membrane</keyword>
<dbReference type="Proteomes" id="UP000701801">
    <property type="component" value="Unassembled WGS sequence"/>
</dbReference>
<feature type="region of interest" description="Disordered" evidence="1">
    <location>
        <begin position="1"/>
        <end position="25"/>
    </location>
</feature>
<sequence length="321" mass="36691">MSDEESGSNYQGPDRFPGLEKDLTGYPYPFPDPELWPKVPESIPPKSAWGMAAIILLVNAAYVALVFDKEPRFEDVQDKGREIIAAISHEMLATLYPTFLETEWKVEPKTVKKLVEDSMDCHERLRTHDFEQTWVILGWYGRHGHFLELLNEKYLQGKPQLTIEKIKDRVYKAETSIREDACLQMHPMDTLLELGFVDSRDQASVRFLQSHQNYKPWDIPDKPQSLKHMFELIPPSLHLTLATFRMCSPVGKCPVIGETKKLDVVAPPHDLSQGSANSEILPPLYFQKRTRKDILEVLVLVEVTVFHWVLDGASSQSFCGA</sequence>
<evidence type="ECO:0000256" key="2">
    <source>
        <dbReference type="SAM" id="Phobius"/>
    </source>
</evidence>